<dbReference type="Proteomes" id="UP000008810">
    <property type="component" value="Chromosome 5"/>
</dbReference>
<dbReference type="OrthoDB" id="669288at2759"/>
<dbReference type="EnsemblPlants" id="KQJ82076">
    <property type="protein sequence ID" value="KQJ82076"/>
    <property type="gene ID" value="BRADI_5g05228v3"/>
</dbReference>
<evidence type="ECO:0000256" key="1">
    <source>
        <dbReference type="SAM" id="SignalP"/>
    </source>
</evidence>
<evidence type="ECO:0000313" key="3">
    <source>
        <dbReference type="EnsemblPlants" id="KQJ82076"/>
    </source>
</evidence>
<proteinExistence type="predicted"/>
<keyword evidence="4" id="KW-1185">Reference proteome</keyword>
<reference evidence="3" key="3">
    <citation type="submission" date="2018-08" db="UniProtKB">
        <authorList>
            <consortium name="EnsemblPlants"/>
        </authorList>
    </citation>
    <scope>IDENTIFICATION</scope>
    <source>
        <strain evidence="3">cv. Bd21</strain>
    </source>
</reference>
<reference evidence="2 3" key="1">
    <citation type="journal article" date="2010" name="Nature">
        <title>Genome sequencing and analysis of the model grass Brachypodium distachyon.</title>
        <authorList>
            <consortium name="International Brachypodium Initiative"/>
        </authorList>
    </citation>
    <scope>NUCLEOTIDE SEQUENCE [LARGE SCALE GENOMIC DNA]</scope>
    <source>
        <strain evidence="2 3">Bd21</strain>
    </source>
</reference>
<dbReference type="AlphaFoldDB" id="A0A0Q3E725"/>
<name>A0A0Q3E725_BRADI</name>
<protein>
    <submittedName>
        <fullName evidence="2 3">Uncharacterized protein</fullName>
    </submittedName>
</protein>
<evidence type="ECO:0000313" key="2">
    <source>
        <dbReference type="EMBL" id="KQJ82076.1"/>
    </source>
</evidence>
<dbReference type="PANTHER" id="PTHR34835">
    <property type="entry name" value="OS07G0283600 PROTEIN-RELATED"/>
    <property type="match status" value="1"/>
</dbReference>
<keyword evidence="1" id="KW-0732">Signal</keyword>
<gene>
    <name evidence="2" type="ORF">BRADI_5g05228v3</name>
</gene>
<dbReference type="Gramene" id="KQJ82076">
    <property type="protein sequence ID" value="KQJ82076"/>
    <property type="gene ID" value="BRADI_5g05228v3"/>
</dbReference>
<dbReference type="InParanoid" id="A0A0Q3E725"/>
<feature type="signal peptide" evidence="1">
    <location>
        <begin position="1"/>
        <end position="18"/>
    </location>
</feature>
<feature type="chain" id="PRO_5035999477" evidence="1">
    <location>
        <begin position="19"/>
        <end position="125"/>
    </location>
</feature>
<dbReference type="PANTHER" id="PTHR34835:SF11">
    <property type="entry name" value="AMINOTRANSFERASE-LIKE PLANT MOBILE DOMAIN-CONTAINING PROTEIN"/>
    <property type="match status" value="1"/>
</dbReference>
<dbReference type="EMBL" id="CM000884">
    <property type="protein sequence ID" value="KQJ82076.1"/>
    <property type="molecule type" value="Genomic_DNA"/>
</dbReference>
<organism evidence="2">
    <name type="scientific">Brachypodium distachyon</name>
    <name type="common">Purple false brome</name>
    <name type="synonym">Trachynia distachya</name>
    <dbReference type="NCBI Taxonomy" id="15368"/>
    <lineage>
        <taxon>Eukaryota</taxon>
        <taxon>Viridiplantae</taxon>
        <taxon>Streptophyta</taxon>
        <taxon>Embryophyta</taxon>
        <taxon>Tracheophyta</taxon>
        <taxon>Spermatophyta</taxon>
        <taxon>Magnoliopsida</taxon>
        <taxon>Liliopsida</taxon>
        <taxon>Poales</taxon>
        <taxon>Poaceae</taxon>
        <taxon>BOP clade</taxon>
        <taxon>Pooideae</taxon>
        <taxon>Stipodae</taxon>
        <taxon>Brachypodieae</taxon>
        <taxon>Brachypodium</taxon>
    </lineage>
</organism>
<accession>A0A0Q3E725</accession>
<sequence length="125" mass="14260">MRAWLIVAMSSFLCPSTCLRVSPRCYPSFINLEDVVNINFCQFVVDRLQVAFKNLGDEKNSLRCCVYLLPLLHLDSLIVDEPLSNCAVCNQAWTTQAINKVVQQDMIACRVYGETAFESTSWTWQ</sequence>
<evidence type="ECO:0000313" key="4">
    <source>
        <dbReference type="Proteomes" id="UP000008810"/>
    </source>
</evidence>
<reference evidence="2" key="2">
    <citation type="submission" date="2017-06" db="EMBL/GenBank/DDBJ databases">
        <title>WGS assembly of Brachypodium distachyon.</title>
        <authorList>
            <consortium name="The International Brachypodium Initiative"/>
            <person name="Lucas S."/>
            <person name="Harmon-Smith M."/>
            <person name="Lail K."/>
            <person name="Tice H."/>
            <person name="Grimwood J."/>
            <person name="Bruce D."/>
            <person name="Barry K."/>
            <person name="Shu S."/>
            <person name="Lindquist E."/>
            <person name="Wang M."/>
            <person name="Pitluck S."/>
            <person name="Vogel J.P."/>
            <person name="Garvin D.F."/>
            <person name="Mockler T.C."/>
            <person name="Schmutz J."/>
            <person name="Rokhsar D."/>
            <person name="Bevan M.W."/>
        </authorList>
    </citation>
    <scope>NUCLEOTIDE SEQUENCE</scope>
    <source>
        <strain evidence="2">Bd21</strain>
    </source>
</reference>